<proteinExistence type="predicted"/>
<reference evidence="2" key="1">
    <citation type="journal article" date="2020" name="Fungal Divers.">
        <title>Resolving the Mortierellaceae phylogeny through synthesis of multi-gene phylogenetics and phylogenomics.</title>
        <authorList>
            <person name="Vandepol N."/>
            <person name="Liber J."/>
            <person name="Desiro A."/>
            <person name="Na H."/>
            <person name="Kennedy M."/>
            <person name="Barry K."/>
            <person name="Grigoriev I.V."/>
            <person name="Miller A.N."/>
            <person name="O'Donnell K."/>
            <person name="Stajich J.E."/>
            <person name="Bonito G."/>
        </authorList>
    </citation>
    <scope>NUCLEOTIDE SEQUENCE</scope>
    <source>
        <strain evidence="2">CK1249</strain>
    </source>
</reference>
<name>A0A9P6J775_MORAP</name>
<accession>A0A9P6J775</accession>
<gene>
    <name evidence="2" type="ORF">BGZ70_008231</name>
</gene>
<sequence length="73" mass="8386">MAHEMADTMRTHFRRLTKTIVARMRKCGVEEVAITEIDDQDDDDDEDADEGKDEEDDEDGDEEEEGTRPLSPE</sequence>
<dbReference type="Proteomes" id="UP000738359">
    <property type="component" value="Unassembled WGS sequence"/>
</dbReference>
<comment type="caution">
    <text evidence="2">The sequence shown here is derived from an EMBL/GenBank/DDBJ whole genome shotgun (WGS) entry which is preliminary data.</text>
</comment>
<organism evidence="2 3">
    <name type="scientific">Mortierella alpina</name>
    <name type="common">Oleaginous fungus</name>
    <name type="synonym">Mortierella renispora</name>
    <dbReference type="NCBI Taxonomy" id="64518"/>
    <lineage>
        <taxon>Eukaryota</taxon>
        <taxon>Fungi</taxon>
        <taxon>Fungi incertae sedis</taxon>
        <taxon>Mucoromycota</taxon>
        <taxon>Mortierellomycotina</taxon>
        <taxon>Mortierellomycetes</taxon>
        <taxon>Mortierellales</taxon>
        <taxon>Mortierellaceae</taxon>
        <taxon>Mortierella</taxon>
    </lineage>
</organism>
<evidence type="ECO:0000313" key="2">
    <source>
        <dbReference type="EMBL" id="KAF9961658.1"/>
    </source>
</evidence>
<feature type="compositionally biased region" description="Acidic residues" evidence="1">
    <location>
        <begin position="36"/>
        <end position="65"/>
    </location>
</feature>
<dbReference type="AlphaFoldDB" id="A0A9P6J775"/>
<evidence type="ECO:0000256" key="1">
    <source>
        <dbReference type="SAM" id="MobiDB-lite"/>
    </source>
</evidence>
<dbReference type="EMBL" id="JAAAHY010000576">
    <property type="protein sequence ID" value="KAF9961658.1"/>
    <property type="molecule type" value="Genomic_DNA"/>
</dbReference>
<protein>
    <submittedName>
        <fullName evidence="2">Uncharacterized protein</fullName>
    </submittedName>
</protein>
<evidence type="ECO:0000313" key="3">
    <source>
        <dbReference type="Proteomes" id="UP000738359"/>
    </source>
</evidence>
<keyword evidence="3" id="KW-1185">Reference proteome</keyword>
<feature type="region of interest" description="Disordered" evidence="1">
    <location>
        <begin position="33"/>
        <end position="73"/>
    </location>
</feature>